<feature type="transmembrane region" description="Helical" evidence="1">
    <location>
        <begin position="245"/>
        <end position="270"/>
    </location>
</feature>
<accession>A0A9Y1BPJ9</accession>
<organism evidence="2">
    <name type="scientific">Candidatus Heimdallarchaeum aukensis</name>
    <dbReference type="NCBI Taxonomy" id="2876573"/>
    <lineage>
        <taxon>Archaea</taxon>
        <taxon>Promethearchaeati</taxon>
        <taxon>Candidatus Heimdallarchaeota</taxon>
        <taxon>Candidatus Heimdallarchaeia (ex Rinke et al. 2021) (nom. nud.)</taxon>
        <taxon>Candidatus Heimdallarchaeales</taxon>
        <taxon>Candidatus Heimdallarchaeaceae</taxon>
        <taxon>Candidatus Heimdallarchaeum</taxon>
    </lineage>
</organism>
<reference evidence="2" key="1">
    <citation type="journal article" date="2022" name="Nat. Microbiol.">
        <title>Unique mobile elements and scalable gene flow at the prokaryote-eukaryote boundary revealed by circularized Asgard archaea genomes.</title>
        <authorList>
            <person name="Wu F."/>
            <person name="Speth D.R."/>
            <person name="Philosof A."/>
            <person name="Cremiere A."/>
            <person name="Narayanan A."/>
            <person name="Barco R.A."/>
            <person name="Connon S.A."/>
            <person name="Amend J.P."/>
            <person name="Antoshechkin I.A."/>
            <person name="Orphan V.J."/>
        </authorList>
    </citation>
    <scope>NUCLEOTIDE SEQUENCE</scope>
    <source>
        <strain evidence="2">PM71</strain>
    </source>
</reference>
<keyword evidence="1" id="KW-1133">Transmembrane helix</keyword>
<protein>
    <submittedName>
        <fullName evidence="2">Uncharacterized protein</fullName>
    </submittedName>
</protein>
<name>A0A9Y1BPJ9_9ARCH</name>
<keyword evidence="1" id="KW-0812">Transmembrane</keyword>
<sequence length="499" mass="57299">MHVKIHPTRIFSSSSTQTIYADETADFTVYYWDTYNVLIEEANHTVELTLGDSIDVEGVSLLHNQVLDAYIISFDFNDFTVTNETFIFNITMWKPGFENQSIILTVKIHDFIRYELSINIDSDTIQLLSTVTFTLILKEAIIQLLADDNTKLAYSPIGENVTLTLFLLDNANNIIETSTFNITISDIQNGNYIGQFKYRVENWKAKSLKIECTYLPKQSNIVSTTNFDLTFEIKFPYFNDLFYEYLSYMIAAISIIAVAAITLAVYFGVVRPKKQRQQAKRKQYCDTVSNILQSVTSIKKVLVVHKDTSSPVYELDLGSDMRVSSALVTGFLQAVSTMAKEITGKDKDVVKKLDYGDLIVTSAGTKNYITYIFSDRELSEDITNGLKEFVKYFEKRFSHVAENWIGSLDEFKKAEKAILRNLTEHLYIWTLYPITTNPTMEKEVKKLGPMSQKIIKFVKDTKEVTIGIILQYFNRWPKEETISLVFALVEDHYLLTKRI</sequence>
<dbReference type="AlphaFoldDB" id="A0A9Y1BPJ9"/>
<proteinExistence type="predicted"/>
<gene>
    <name evidence="2" type="ORF">K9W45_06105</name>
</gene>
<keyword evidence="1" id="KW-0472">Membrane</keyword>
<evidence type="ECO:0000313" key="2">
    <source>
        <dbReference type="EMBL" id="UJG42034.1"/>
    </source>
</evidence>
<evidence type="ECO:0000256" key="1">
    <source>
        <dbReference type="SAM" id="Phobius"/>
    </source>
</evidence>
<dbReference type="EMBL" id="CP084166">
    <property type="protein sequence ID" value="UJG42034.1"/>
    <property type="molecule type" value="Genomic_DNA"/>
</dbReference>
<dbReference type="Proteomes" id="UP001201020">
    <property type="component" value="Chromosome"/>
</dbReference>